<name>A0A1Q9DZ56_SYMMI</name>
<dbReference type="OrthoDB" id="1736837at2759"/>
<keyword evidence="4" id="KW-0560">Oxidoreductase</keyword>
<comment type="cofactor">
    <cofactor evidence="1">
        <name>L-ascorbate</name>
        <dbReference type="ChEBI" id="CHEBI:38290"/>
    </cofactor>
</comment>
<keyword evidence="2" id="KW-0847">Vitamin C</keyword>
<dbReference type="Proteomes" id="UP000186817">
    <property type="component" value="Unassembled WGS sequence"/>
</dbReference>
<evidence type="ECO:0000256" key="1">
    <source>
        <dbReference type="ARBA" id="ARBA00001961"/>
    </source>
</evidence>
<evidence type="ECO:0000313" key="6">
    <source>
        <dbReference type="EMBL" id="OLQ00460.1"/>
    </source>
</evidence>
<evidence type="ECO:0000256" key="3">
    <source>
        <dbReference type="ARBA" id="ARBA00022964"/>
    </source>
</evidence>
<dbReference type="GO" id="GO:0031418">
    <property type="term" value="F:L-ascorbic acid binding"/>
    <property type="evidence" value="ECO:0007669"/>
    <property type="project" value="UniProtKB-KW"/>
</dbReference>
<dbReference type="PANTHER" id="PTHR24014:SF4">
    <property type="entry name" value="2-OXOGLUTARATE AND IRON-DEPENDENT OXYGENASE DOMAIN-CONTAINING PROTEIN 2"/>
    <property type="match status" value="1"/>
</dbReference>
<keyword evidence="3" id="KW-0223">Dioxygenase</keyword>
<gene>
    <name evidence="6" type="primary">OGFOD2</name>
    <name evidence="6" type="ORF">AK812_SmicGene16903</name>
</gene>
<dbReference type="InterPro" id="IPR006620">
    <property type="entry name" value="Pro_4_hyd_alph"/>
</dbReference>
<evidence type="ECO:0000256" key="2">
    <source>
        <dbReference type="ARBA" id="ARBA00022896"/>
    </source>
</evidence>
<dbReference type="AlphaFoldDB" id="A0A1Q9DZ56"/>
<dbReference type="OMA" id="HCHEAMA"/>
<dbReference type="GO" id="GO:0005506">
    <property type="term" value="F:iron ion binding"/>
    <property type="evidence" value="ECO:0007669"/>
    <property type="project" value="InterPro"/>
</dbReference>
<dbReference type="GO" id="GO:0016705">
    <property type="term" value="F:oxidoreductase activity, acting on paired donors, with incorporation or reduction of molecular oxygen"/>
    <property type="evidence" value="ECO:0007669"/>
    <property type="project" value="InterPro"/>
</dbReference>
<accession>A0A1Q9DZ56</accession>
<proteinExistence type="predicted"/>
<sequence length="227" mass="25588">MRTIKLRPGLFTFPVFTEAFCDQLEAELGHFQASGLPRSAPNTMNRYGIIMSELGFGPELLDPFIFQYLDIIAQKLLPAFCETLDSYRAFTVLYDAEKDGDRELAMHYDNAEITLNVNIGGTWEGGQVAFYGLATREETEAIEVALHRGHGVLHAGLELHKAQPITQGRRHNLIMWCRSSGIRNDLCPMCFEQPQVLPTNKFFHEGFSVPPCSPAAVKREMSEDLYD</sequence>
<protein>
    <submittedName>
        <fullName evidence="6">2-oxoglutarate and iron-dependent oxygenase domain-containing protein 2</fullName>
    </submittedName>
</protein>
<feature type="domain" description="Prolyl 4-hydroxylase alpha subunit" evidence="5">
    <location>
        <begin position="8"/>
        <end position="178"/>
    </location>
</feature>
<dbReference type="SMART" id="SM00702">
    <property type="entry name" value="P4Hc"/>
    <property type="match status" value="1"/>
</dbReference>
<evidence type="ECO:0000259" key="5">
    <source>
        <dbReference type="SMART" id="SM00702"/>
    </source>
</evidence>
<dbReference type="PANTHER" id="PTHR24014">
    <property type="entry name" value="2-OXOGLUTARATE AND IRON-DEPENDENT OXYGENASE DOMAIN-CONTAINING PROTEIN 2"/>
    <property type="match status" value="1"/>
</dbReference>
<dbReference type="EMBL" id="LSRX01000327">
    <property type="protein sequence ID" value="OLQ00460.1"/>
    <property type="molecule type" value="Genomic_DNA"/>
</dbReference>
<organism evidence="6 7">
    <name type="scientific">Symbiodinium microadriaticum</name>
    <name type="common">Dinoflagellate</name>
    <name type="synonym">Zooxanthella microadriatica</name>
    <dbReference type="NCBI Taxonomy" id="2951"/>
    <lineage>
        <taxon>Eukaryota</taxon>
        <taxon>Sar</taxon>
        <taxon>Alveolata</taxon>
        <taxon>Dinophyceae</taxon>
        <taxon>Suessiales</taxon>
        <taxon>Symbiodiniaceae</taxon>
        <taxon>Symbiodinium</taxon>
    </lineage>
</organism>
<dbReference type="Pfam" id="PF25238">
    <property type="entry name" value="OGFOD2-like"/>
    <property type="match status" value="1"/>
</dbReference>
<dbReference type="Gene3D" id="2.60.120.620">
    <property type="entry name" value="q2cbj1_9rhob like domain"/>
    <property type="match status" value="1"/>
</dbReference>
<keyword evidence="7" id="KW-1185">Reference proteome</keyword>
<dbReference type="GO" id="GO:0051213">
    <property type="term" value="F:dioxygenase activity"/>
    <property type="evidence" value="ECO:0007669"/>
    <property type="project" value="UniProtKB-KW"/>
</dbReference>
<evidence type="ECO:0000256" key="4">
    <source>
        <dbReference type="ARBA" id="ARBA00023002"/>
    </source>
</evidence>
<evidence type="ECO:0000313" key="7">
    <source>
        <dbReference type="Proteomes" id="UP000186817"/>
    </source>
</evidence>
<comment type="caution">
    <text evidence="6">The sequence shown here is derived from an EMBL/GenBank/DDBJ whole genome shotgun (WGS) entry which is preliminary data.</text>
</comment>
<reference evidence="6 7" key="1">
    <citation type="submission" date="2016-02" db="EMBL/GenBank/DDBJ databases">
        <title>Genome analysis of coral dinoflagellate symbionts highlights evolutionary adaptations to a symbiotic lifestyle.</title>
        <authorList>
            <person name="Aranda M."/>
            <person name="Li Y."/>
            <person name="Liew Y.J."/>
            <person name="Baumgarten S."/>
            <person name="Simakov O."/>
            <person name="Wilson M."/>
            <person name="Piel J."/>
            <person name="Ashoor H."/>
            <person name="Bougouffa S."/>
            <person name="Bajic V.B."/>
            <person name="Ryu T."/>
            <person name="Ravasi T."/>
            <person name="Bayer T."/>
            <person name="Micklem G."/>
            <person name="Kim H."/>
            <person name="Bhak J."/>
            <person name="Lajeunesse T.C."/>
            <person name="Voolstra C.R."/>
        </authorList>
    </citation>
    <scope>NUCLEOTIDE SEQUENCE [LARGE SCALE GENOMIC DNA]</scope>
    <source>
        <strain evidence="6 7">CCMP2467</strain>
    </source>
</reference>